<keyword evidence="4 7" id="KW-0812">Transmembrane</keyword>
<protein>
    <submittedName>
        <fullName evidence="9">Alkanesulfonates transport system permease protein</fullName>
    </submittedName>
</protein>
<proteinExistence type="inferred from homology"/>
<reference evidence="9 10" key="1">
    <citation type="journal article" date="2014" name="Genome Announc.">
        <title>Draft Genome Sequence of the Antitrypanosomally Active Sponge-Associated Bacterium Actinokineospora sp. Strain EG49.</title>
        <authorList>
            <person name="Harjes J."/>
            <person name="Ryu T."/>
            <person name="Abdelmohsen U.R."/>
            <person name="Moitinho-Silva L."/>
            <person name="Horn H."/>
            <person name="Ravasi T."/>
            <person name="Hentschel U."/>
        </authorList>
    </citation>
    <scope>NUCLEOTIDE SEQUENCE [LARGE SCALE GENOMIC DNA]</scope>
    <source>
        <strain evidence="9 10">EG49</strain>
    </source>
</reference>
<feature type="transmembrane region" description="Helical" evidence="7">
    <location>
        <begin position="102"/>
        <end position="121"/>
    </location>
</feature>
<dbReference type="Proteomes" id="UP000019277">
    <property type="component" value="Unassembled WGS sequence"/>
</dbReference>
<dbReference type="GO" id="GO:0055085">
    <property type="term" value="P:transmembrane transport"/>
    <property type="evidence" value="ECO:0007669"/>
    <property type="project" value="InterPro"/>
</dbReference>
<dbReference type="AlphaFoldDB" id="W7ID21"/>
<evidence type="ECO:0000256" key="7">
    <source>
        <dbReference type="RuleBase" id="RU363032"/>
    </source>
</evidence>
<evidence type="ECO:0000256" key="1">
    <source>
        <dbReference type="ARBA" id="ARBA00004651"/>
    </source>
</evidence>
<name>W7ID21_9PSEU</name>
<dbReference type="PATRIC" id="fig|909613.9.peg.5972"/>
<evidence type="ECO:0000313" key="9">
    <source>
        <dbReference type="EMBL" id="EWC58720.1"/>
    </source>
</evidence>
<feature type="transmembrane region" description="Helical" evidence="7">
    <location>
        <begin position="225"/>
        <end position="243"/>
    </location>
</feature>
<dbReference type="Gene3D" id="1.10.3720.10">
    <property type="entry name" value="MetI-like"/>
    <property type="match status" value="1"/>
</dbReference>
<evidence type="ECO:0000256" key="6">
    <source>
        <dbReference type="ARBA" id="ARBA00023136"/>
    </source>
</evidence>
<dbReference type="CDD" id="cd06261">
    <property type="entry name" value="TM_PBP2"/>
    <property type="match status" value="1"/>
</dbReference>
<keyword evidence="10" id="KW-1185">Reference proteome</keyword>
<feature type="transmembrane region" description="Helical" evidence="7">
    <location>
        <begin position="12"/>
        <end position="37"/>
    </location>
</feature>
<evidence type="ECO:0000256" key="2">
    <source>
        <dbReference type="ARBA" id="ARBA00022448"/>
    </source>
</evidence>
<organism evidence="9 10">
    <name type="scientific">Actinokineospora spheciospongiae</name>
    <dbReference type="NCBI Taxonomy" id="909613"/>
    <lineage>
        <taxon>Bacteria</taxon>
        <taxon>Bacillati</taxon>
        <taxon>Actinomycetota</taxon>
        <taxon>Actinomycetes</taxon>
        <taxon>Pseudonocardiales</taxon>
        <taxon>Pseudonocardiaceae</taxon>
        <taxon>Actinokineospora</taxon>
    </lineage>
</organism>
<keyword evidence="2 7" id="KW-0813">Transport</keyword>
<dbReference type="Pfam" id="PF00528">
    <property type="entry name" value="BPD_transp_1"/>
    <property type="match status" value="1"/>
</dbReference>
<sequence>MTGQRTGSRAAAGLVGLVGFFLVWEVASRTGLVPAYYLRPPSVVLPTVVRLLGDTGFLRALVATVFATLIAVAVAVAVAVPAGLLLGSVTWVRRAVMTLVEFLRPIPSVALIPLALLTFGTGPDTKITLAVYGGLWPILFNTMYALDELDPLHVETARAFGVGRLGVLGRVALPSAAPFVLTGIRLTFAISLAVVVSVELFSGGTIGLGQFILEASSGASQMDEVLAATVLAGLIGYGANAGLERLNNRFFAWNARGGGR</sequence>
<gene>
    <name evidence="9" type="ORF">UO65_5971</name>
</gene>
<dbReference type="eggNOG" id="COG0600">
    <property type="taxonomic scope" value="Bacteria"/>
</dbReference>
<comment type="caution">
    <text evidence="9">The sequence shown here is derived from an EMBL/GenBank/DDBJ whole genome shotgun (WGS) entry which is preliminary data.</text>
</comment>
<dbReference type="PROSITE" id="PS50928">
    <property type="entry name" value="ABC_TM1"/>
    <property type="match status" value="1"/>
</dbReference>
<evidence type="ECO:0000313" key="10">
    <source>
        <dbReference type="Proteomes" id="UP000019277"/>
    </source>
</evidence>
<dbReference type="GO" id="GO:0005886">
    <property type="term" value="C:plasma membrane"/>
    <property type="evidence" value="ECO:0007669"/>
    <property type="project" value="UniProtKB-SubCell"/>
</dbReference>
<keyword evidence="3" id="KW-1003">Cell membrane</keyword>
<evidence type="ECO:0000256" key="5">
    <source>
        <dbReference type="ARBA" id="ARBA00022989"/>
    </source>
</evidence>
<evidence type="ECO:0000259" key="8">
    <source>
        <dbReference type="PROSITE" id="PS50928"/>
    </source>
</evidence>
<dbReference type="STRING" id="909613.UO65_5971"/>
<feature type="transmembrane region" description="Helical" evidence="7">
    <location>
        <begin position="190"/>
        <end position="213"/>
    </location>
</feature>
<dbReference type="RefSeq" id="WP_233427889.1">
    <property type="nucleotide sequence ID" value="NZ_AYXG01000230.1"/>
</dbReference>
<evidence type="ECO:0000256" key="3">
    <source>
        <dbReference type="ARBA" id="ARBA00022475"/>
    </source>
</evidence>
<comment type="subcellular location">
    <subcellularLocation>
        <location evidence="1 7">Cell membrane</location>
        <topology evidence="1 7">Multi-pass membrane protein</topology>
    </subcellularLocation>
</comment>
<dbReference type="EMBL" id="AYXG01000230">
    <property type="protein sequence ID" value="EWC58720.1"/>
    <property type="molecule type" value="Genomic_DNA"/>
</dbReference>
<dbReference type="InterPro" id="IPR035906">
    <property type="entry name" value="MetI-like_sf"/>
</dbReference>
<accession>W7ID21</accession>
<feature type="transmembrane region" description="Helical" evidence="7">
    <location>
        <begin position="167"/>
        <end position="184"/>
    </location>
</feature>
<dbReference type="PANTHER" id="PTHR30151:SF0">
    <property type="entry name" value="ABC TRANSPORTER PERMEASE PROTEIN MJ0413-RELATED"/>
    <property type="match status" value="1"/>
</dbReference>
<keyword evidence="6 7" id="KW-0472">Membrane</keyword>
<dbReference type="PANTHER" id="PTHR30151">
    <property type="entry name" value="ALKANE SULFONATE ABC TRANSPORTER-RELATED, MEMBRANE SUBUNIT"/>
    <property type="match status" value="1"/>
</dbReference>
<keyword evidence="5 7" id="KW-1133">Transmembrane helix</keyword>
<feature type="domain" description="ABC transmembrane type-1" evidence="8">
    <location>
        <begin position="61"/>
        <end position="243"/>
    </location>
</feature>
<evidence type="ECO:0000256" key="4">
    <source>
        <dbReference type="ARBA" id="ARBA00022692"/>
    </source>
</evidence>
<comment type="similarity">
    <text evidence="7">Belongs to the binding-protein-dependent transport system permease family.</text>
</comment>
<dbReference type="SUPFAM" id="SSF161098">
    <property type="entry name" value="MetI-like"/>
    <property type="match status" value="1"/>
</dbReference>
<accession>A0A8E3BHP9</accession>
<feature type="transmembrane region" description="Helical" evidence="7">
    <location>
        <begin position="57"/>
        <end position="90"/>
    </location>
</feature>
<dbReference type="InterPro" id="IPR000515">
    <property type="entry name" value="MetI-like"/>
</dbReference>